<sequence length="73" mass="8749">MICIQHIKKKSQYVKKGSQFVNQEAMNFILLDNSNTLFSSYLKGWERALKIYEEEADFVGKKFRNRHKRHKKA</sequence>
<dbReference type="Proteomes" id="UP000011910">
    <property type="component" value="Unassembled WGS sequence"/>
</dbReference>
<protein>
    <submittedName>
        <fullName evidence="1">Uncharacterized protein</fullName>
    </submittedName>
</protein>
<dbReference type="AlphaFoldDB" id="M7NSY6"/>
<evidence type="ECO:0000313" key="2">
    <source>
        <dbReference type="Proteomes" id="UP000011910"/>
    </source>
</evidence>
<comment type="caution">
    <text evidence="1">The sequence shown here is derived from an EMBL/GenBank/DDBJ whole genome shotgun (WGS) entry which is preliminary data.</text>
</comment>
<dbReference type="EMBL" id="AODQ01000102">
    <property type="protein sequence ID" value="EMR01604.1"/>
    <property type="molecule type" value="Genomic_DNA"/>
</dbReference>
<gene>
    <name evidence="1" type="ORF">ADICEAN_03257</name>
</gene>
<proteinExistence type="predicted"/>
<organism evidence="1 2">
    <name type="scientific">Cesiribacter andamanensis AMV16</name>
    <dbReference type="NCBI Taxonomy" id="1279009"/>
    <lineage>
        <taxon>Bacteria</taxon>
        <taxon>Pseudomonadati</taxon>
        <taxon>Bacteroidota</taxon>
        <taxon>Cytophagia</taxon>
        <taxon>Cytophagales</taxon>
        <taxon>Cesiribacteraceae</taxon>
        <taxon>Cesiribacter</taxon>
    </lineage>
</organism>
<name>M7NSY6_9BACT</name>
<reference evidence="1 2" key="1">
    <citation type="journal article" date="2013" name="Genome Announc.">
        <title>Draft Genome Sequence of Cesiribacter andamanensis Strain AMV16T, Isolated from a Soil Sample from a Mud Volcano in the Andaman Islands, India.</title>
        <authorList>
            <person name="Shivaji S."/>
            <person name="Ara S."/>
            <person name="Begum Z."/>
            <person name="Srinivas T.N."/>
            <person name="Singh A."/>
            <person name="Kumar Pinnaka A."/>
        </authorList>
    </citation>
    <scope>NUCLEOTIDE SEQUENCE [LARGE SCALE GENOMIC DNA]</scope>
    <source>
        <strain evidence="1 2">AMV16</strain>
    </source>
</reference>
<evidence type="ECO:0000313" key="1">
    <source>
        <dbReference type="EMBL" id="EMR01604.1"/>
    </source>
</evidence>
<keyword evidence="2" id="KW-1185">Reference proteome</keyword>
<accession>M7NSY6</accession>